<evidence type="ECO:0000256" key="1">
    <source>
        <dbReference type="SAM" id="Phobius"/>
    </source>
</evidence>
<evidence type="ECO:0000313" key="3">
    <source>
        <dbReference type="Proteomes" id="UP000245639"/>
    </source>
</evidence>
<dbReference type="OrthoDB" id="27509at2"/>
<organism evidence="2 3">
    <name type="scientific">Actinomycetospora cinnamomea</name>
    <dbReference type="NCBI Taxonomy" id="663609"/>
    <lineage>
        <taxon>Bacteria</taxon>
        <taxon>Bacillati</taxon>
        <taxon>Actinomycetota</taxon>
        <taxon>Actinomycetes</taxon>
        <taxon>Pseudonocardiales</taxon>
        <taxon>Pseudonocardiaceae</taxon>
        <taxon>Actinomycetospora</taxon>
    </lineage>
</organism>
<dbReference type="RefSeq" id="WP_116710864.1">
    <property type="nucleotide sequence ID" value="NZ_QEKW01000021.1"/>
</dbReference>
<sequence>MTTRTSIIDRPRPTRPGWRRWHLVGLTALTAWSTGIGWQAQAVSYPLYRAVPAADFLAYHAAYNAAIPTVVIVPGFASFLACAAFPWTRPPDVPRGLAAVVAAGGLGALVSTLAWAIPRHDRLDRIGRDAATIDSLLQANLVRSLVLSAATVALVVATAHSSRSPTSGAIR</sequence>
<evidence type="ECO:0008006" key="4">
    <source>
        <dbReference type="Google" id="ProtNLM"/>
    </source>
</evidence>
<feature type="transmembrane region" description="Helical" evidence="1">
    <location>
        <begin position="97"/>
        <end position="117"/>
    </location>
</feature>
<name>A0A2U1EU18_9PSEU</name>
<proteinExistence type="predicted"/>
<protein>
    <recommendedName>
        <fullName evidence="4">DUF1772 domain-containing protein</fullName>
    </recommendedName>
</protein>
<feature type="transmembrane region" description="Helical" evidence="1">
    <location>
        <begin position="61"/>
        <end position="85"/>
    </location>
</feature>
<dbReference type="EMBL" id="QEKW01000021">
    <property type="protein sequence ID" value="PVZ03428.1"/>
    <property type="molecule type" value="Genomic_DNA"/>
</dbReference>
<keyword evidence="1" id="KW-1133">Transmembrane helix</keyword>
<evidence type="ECO:0000313" key="2">
    <source>
        <dbReference type="EMBL" id="PVZ03428.1"/>
    </source>
</evidence>
<keyword evidence="1" id="KW-0472">Membrane</keyword>
<comment type="caution">
    <text evidence="2">The sequence shown here is derived from an EMBL/GenBank/DDBJ whole genome shotgun (WGS) entry which is preliminary data.</text>
</comment>
<keyword evidence="1" id="KW-0812">Transmembrane</keyword>
<reference evidence="2 3" key="1">
    <citation type="submission" date="2018-04" db="EMBL/GenBank/DDBJ databases">
        <title>Genomic Encyclopedia of Type Strains, Phase IV (KMG-IV): sequencing the most valuable type-strain genomes for metagenomic binning, comparative biology and taxonomic classification.</title>
        <authorList>
            <person name="Goeker M."/>
        </authorList>
    </citation>
    <scope>NUCLEOTIDE SEQUENCE [LARGE SCALE GENOMIC DNA]</scope>
    <source>
        <strain evidence="2 3">DSM 45771</strain>
    </source>
</reference>
<gene>
    <name evidence="2" type="ORF">C8D89_12128</name>
</gene>
<accession>A0A2U1EU18</accession>
<keyword evidence="3" id="KW-1185">Reference proteome</keyword>
<dbReference type="Proteomes" id="UP000245639">
    <property type="component" value="Unassembled WGS sequence"/>
</dbReference>
<feature type="transmembrane region" description="Helical" evidence="1">
    <location>
        <begin position="21"/>
        <end position="41"/>
    </location>
</feature>
<dbReference type="AlphaFoldDB" id="A0A2U1EU18"/>
<feature type="transmembrane region" description="Helical" evidence="1">
    <location>
        <begin position="137"/>
        <end position="157"/>
    </location>
</feature>